<dbReference type="GeneTree" id="ENSGT00940000155347"/>
<dbReference type="PANTHER" id="PTHR16027">
    <property type="entry name" value="DILUTE DOMAIN-CONTAINING PROTEIN YPR089W"/>
    <property type="match status" value="1"/>
</dbReference>
<feature type="coiled-coil region" evidence="1">
    <location>
        <begin position="77"/>
        <end position="111"/>
    </location>
</feature>
<evidence type="ECO:0000259" key="2">
    <source>
        <dbReference type="PROSITE" id="PS51126"/>
    </source>
</evidence>
<evidence type="ECO:0000256" key="1">
    <source>
        <dbReference type="SAM" id="Coils"/>
    </source>
</evidence>
<dbReference type="PANTHER" id="PTHR16027:SF6">
    <property type="entry name" value="DILUTE DOMAIN-CONTAINING PROTEIN"/>
    <property type="match status" value="1"/>
</dbReference>
<proteinExistence type="predicted"/>
<accession>A0A3B5QLT5</accession>
<sequence>MQALQKDKENISKEKENLTAQLHEKERTQNGAAPLFLLSALINHFFPLPCHSFEHFFLWFILFMYAECVQKAVQEASAALQSELDEEKMKYQGLLRELTRLEQRYDNLREMNLLTEVHSALALPPGLPASVIFLCVRQADCSGDQARARSLCSSALIAMKRQIPSCWLGGGVKQTSDLDMTALDLIRSLSVLCIQAYQQLLSITETLLQKLIVPALLESETIAGLSGSAVKLVVSRKRAGSDPRPLGADSPTMASVLRQLRALHTALSRQALPQSLAEQAFRQMTYLICASALNNLLLRKDMCCWSRGMQIRYNVSVLEEWLRSQDLAAGGAVATLEPLIQAAQLLQVGKKTDADAQAIVRTCTALSSKQIMKILTLYTPHSDLDEKVSLNFIRTVQVPPASLGRSDSQPPQLLMDVRRAFPVTVPYSPPPALSADDLVIPESLKISFLRRS</sequence>
<keyword evidence="1" id="KW-0175">Coiled coil</keyword>
<dbReference type="PROSITE" id="PS51126">
    <property type="entry name" value="DILUTE"/>
    <property type="match status" value="1"/>
</dbReference>
<evidence type="ECO:0000313" key="4">
    <source>
        <dbReference type="Proteomes" id="UP000002852"/>
    </source>
</evidence>
<dbReference type="GO" id="GO:0051020">
    <property type="term" value="F:GTPase binding"/>
    <property type="evidence" value="ECO:0007669"/>
    <property type="project" value="TreeGrafter"/>
</dbReference>
<feature type="coiled-coil region" evidence="1">
    <location>
        <begin position="1"/>
        <end position="28"/>
    </location>
</feature>
<reference evidence="3" key="4">
    <citation type="submission" date="2025-09" db="UniProtKB">
        <authorList>
            <consortium name="Ensembl"/>
        </authorList>
    </citation>
    <scope>IDENTIFICATION</scope>
    <source>
        <strain evidence="3">JP 163 A</strain>
    </source>
</reference>
<evidence type="ECO:0000313" key="3">
    <source>
        <dbReference type="Ensembl" id="ENSXMAP00000031686.1"/>
    </source>
</evidence>
<dbReference type="InterPro" id="IPR052072">
    <property type="entry name" value="Vascular_dev_regulator"/>
</dbReference>
<dbReference type="AlphaFoldDB" id="A0A3B5QLT5"/>
<organism evidence="3 4">
    <name type="scientific">Xiphophorus maculatus</name>
    <name type="common">Southern platyfish</name>
    <name type="synonym">Platypoecilus maculatus</name>
    <dbReference type="NCBI Taxonomy" id="8083"/>
    <lineage>
        <taxon>Eukaryota</taxon>
        <taxon>Metazoa</taxon>
        <taxon>Chordata</taxon>
        <taxon>Craniata</taxon>
        <taxon>Vertebrata</taxon>
        <taxon>Euteleostomi</taxon>
        <taxon>Actinopterygii</taxon>
        <taxon>Neopterygii</taxon>
        <taxon>Teleostei</taxon>
        <taxon>Neoteleostei</taxon>
        <taxon>Acanthomorphata</taxon>
        <taxon>Ovalentaria</taxon>
        <taxon>Atherinomorphae</taxon>
        <taxon>Cyprinodontiformes</taxon>
        <taxon>Poeciliidae</taxon>
        <taxon>Poeciliinae</taxon>
        <taxon>Xiphophorus</taxon>
    </lineage>
</organism>
<dbReference type="Ensembl" id="ENSXMAT00000021845.1">
    <property type="protein sequence ID" value="ENSXMAP00000031686.1"/>
    <property type="gene ID" value="ENSXMAG00000029443.1"/>
</dbReference>
<dbReference type="InterPro" id="IPR002710">
    <property type="entry name" value="Dilute_dom"/>
</dbReference>
<reference evidence="4" key="1">
    <citation type="submission" date="2012-01" db="EMBL/GenBank/DDBJ databases">
        <authorList>
            <person name="Walter R."/>
            <person name="Schartl M."/>
            <person name="Warren W."/>
        </authorList>
    </citation>
    <scope>NUCLEOTIDE SEQUENCE [LARGE SCALE GENOMIC DNA]</scope>
    <source>
        <strain evidence="4">JP 163 A</strain>
    </source>
</reference>
<reference evidence="4" key="2">
    <citation type="journal article" date="2013" name="Nat. Genet.">
        <title>The genome of the platyfish, Xiphophorus maculatus, provides insights into evolutionary adaptation and several complex traits.</title>
        <authorList>
            <person name="Schartl M."/>
            <person name="Walter R.B."/>
            <person name="Shen Y."/>
            <person name="Garcia T."/>
            <person name="Catchen J."/>
            <person name="Amores A."/>
            <person name="Braasch I."/>
            <person name="Chalopin D."/>
            <person name="Volff J.N."/>
            <person name="Lesch K.P."/>
            <person name="Bisazza A."/>
            <person name="Minx P."/>
            <person name="Hillier L."/>
            <person name="Wilson R.K."/>
            <person name="Fuerstenberg S."/>
            <person name="Boore J."/>
            <person name="Searle S."/>
            <person name="Postlethwait J.H."/>
            <person name="Warren W.C."/>
        </authorList>
    </citation>
    <scope>NUCLEOTIDE SEQUENCE [LARGE SCALE GENOMIC DNA]</scope>
    <source>
        <strain evidence="4">JP 163 A</strain>
    </source>
</reference>
<name>A0A3B5QLT5_XIPMA</name>
<dbReference type="OMA" id="FISYAEM"/>
<dbReference type="InParanoid" id="A0A3B5QLT5"/>
<dbReference type="Proteomes" id="UP000002852">
    <property type="component" value="Unassembled WGS sequence"/>
</dbReference>
<dbReference type="STRING" id="8083.ENSXMAP00000031686"/>
<reference evidence="3" key="3">
    <citation type="submission" date="2025-08" db="UniProtKB">
        <authorList>
            <consortium name="Ensembl"/>
        </authorList>
    </citation>
    <scope>IDENTIFICATION</scope>
    <source>
        <strain evidence="3">JP 163 A</strain>
    </source>
</reference>
<keyword evidence="4" id="KW-1185">Reference proteome</keyword>
<dbReference type="SMART" id="SM01132">
    <property type="entry name" value="DIL"/>
    <property type="match status" value="1"/>
</dbReference>
<protein>
    <recommendedName>
        <fullName evidence="2">Dilute domain-containing protein</fullName>
    </recommendedName>
</protein>
<feature type="domain" description="Dilute" evidence="2">
    <location>
        <begin position="153"/>
        <end position="402"/>
    </location>
</feature>
<dbReference type="Pfam" id="PF01843">
    <property type="entry name" value="DIL"/>
    <property type="match status" value="1"/>
</dbReference>